<dbReference type="Gene3D" id="3.40.50.1400">
    <property type="match status" value="2"/>
</dbReference>
<evidence type="ECO:0000256" key="1">
    <source>
        <dbReference type="PIRNR" id="PIRNR033579"/>
    </source>
</evidence>
<dbReference type="RefSeq" id="WP_102941976.1">
    <property type="nucleotide sequence ID" value="NZ_QLTR01000021.1"/>
</dbReference>
<dbReference type="NCBIfam" id="NF047852">
    <property type="entry name" value="SiroCoChCbiK"/>
    <property type="match status" value="1"/>
</dbReference>
<dbReference type="EMBL" id="QLTR01000021">
    <property type="protein sequence ID" value="RAS60571.1"/>
    <property type="molecule type" value="Genomic_DNA"/>
</dbReference>
<evidence type="ECO:0000313" key="6">
    <source>
        <dbReference type="Proteomes" id="UP000248729"/>
    </source>
</evidence>
<comment type="function">
    <text evidence="1">Cobalt chelatase responsible for the insertion of cobalt during anaerobic cobalamin biosynthesis. Can catalyze the insertion of Co(2+) into either sirohydrochlorin or precorrin-2.</text>
</comment>
<evidence type="ECO:0000256" key="3">
    <source>
        <dbReference type="PIRSR" id="PIRSR033579-2"/>
    </source>
</evidence>
<dbReference type="Proteomes" id="UP000248729">
    <property type="component" value="Unassembled WGS sequence"/>
</dbReference>
<protein>
    <recommendedName>
        <fullName evidence="1">Sirohydrochlorin cobaltochelatase</fullName>
        <ecNumber evidence="1">4.99.1.3</ecNumber>
    </recommendedName>
</protein>
<comment type="caution">
    <text evidence="5">The sequence shown here is derived from an EMBL/GenBank/DDBJ whole genome shotgun (WGS) entry which is preliminary data.</text>
</comment>
<dbReference type="GO" id="GO:0016852">
    <property type="term" value="F:sirohydrochlorin cobaltochelatase activity"/>
    <property type="evidence" value="ECO:0007669"/>
    <property type="project" value="UniProtKB-UniRule"/>
</dbReference>
<dbReference type="EC" id="4.99.1.3" evidence="1"/>
<gene>
    <name evidence="5" type="ORF">DET48_12177</name>
</gene>
<feature type="binding site" evidence="4">
    <location>
        <position position="145"/>
    </location>
    <ligand>
        <name>Co(2+)</name>
        <dbReference type="ChEBI" id="CHEBI:48828"/>
    </ligand>
</feature>
<keyword evidence="1" id="KW-0456">Lyase</keyword>
<sequence>MKKALVVISFGTSYPHAMKKNIEACEAELARAYPNRDFFRAFTSSMIIRKLEKRDGIHIDNPQQVLQRLKEAGYRDVVIQSLHIINGDEYEKISQQVESYRDDFDNLQLGLPLLSCMDDYDQLVEAIQYQAPQLKHDERLVLMGHGATHHAFSAYACLDHMMMARNLPYVVGAVESYPEIESVISRLENECVNKVYLMPLMLVAGDHAINDMASDEPDSWKTLIQKAGIVAEPIVQGLGENPLIRQMFVDHLAATELANKPLVKEKVA</sequence>
<keyword evidence="4" id="KW-0170">Cobalt</keyword>
<feature type="active site" description="Proton acceptor" evidence="2">
    <location>
        <position position="145"/>
    </location>
</feature>
<organism evidence="5 6">
    <name type="scientific">Vibrio diazotrophicus</name>
    <dbReference type="NCBI Taxonomy" id="685"/>
    <lineage>
        <taxon>Bacteria</taxon>
        <taxon>Pseudomonadati</taxon>
        <taxon>Pseudomonadota</taxon>
        <taxon>Gammaproteobacteria</taxon>
        <taxon>Vibrionales</taxon>
        <taxon>Vibrionaceae</taxon>
        <taxon>Vibrio</taxon>
    </lineage>
</organism>
<name>A0A2J8GMN5_VIBDI</name>
<comment type="catalytic activity">
    <reaction evidence="1">
        <text>Co-sirohydrochlorin + 2 H(+) = sirohydrochlorin + Co(2+)</text>
        <dbReference type="Rhea" id="RHEA:15893"/>
        <dbReference type="ChEBI" id="CHEBI:15378"/>
        <dbReference type="ChEBI" id="CHEBI:48828"/>
        <dbReference type="ChEBI" id="CHEBI:58351"/>
        <dbReference type="ChEBI" id="CHEBI:60049"/>
        <dbReference type="EC" id="4.99.1.3"/>
    </reaction>
</comment>
<feature type="binding site" evidence="3">
    <location>
        <begin position="85"/>
        <end position="92"/>
    </location>
    <ligand>
        <name>substrate</name>
    </ligand>
</feature>
<keyword evidence="1 4" id="KW-0479">Metal-binding</keyword>
<feature type="binding site" evidence="3">
    <location>
        <begin position="202"/>
        <end position="203"/>
    </location>
    <ligand>
        <name>substrate</name>
    </ligand>
</feature>
<dbReference type="Pfam" id="PF06180">
    <property type="entry name" value="CbiK"/>
    <property type="match status" value="1"/>
</dbReference>
<evidence type="ECO:0000256" key="2">
    <source>
        <dbReference type="PIRSR" id="PIRSR033579-1"/>
    </source>
</evidence>
<evidence type="ECO:0000256" key="4">
    <source>
        <dbReference type="PIRSR" id="PIRSR033579-3"/>
    </source>
</evidence>
<comment type="similarity">
    <text evidence="1">Belongs to the CbiK family.</text>
</comment>
<dbReference type="GO" id="GO:0019251">
    <property type="term" value="P:anaerobic cobalamin biosynthetic process"/>
    <property type="evidence" value="ECO:0007669"/>
    <property type="project" value="UniProtKB-UniRule"/>
</dbReference>
<dbReference type="GO" id="GO:0046872">
    <property type="term" value="F:metal ion binding"/>
    <property type="evidence" value="ECO:0007669"/>
    <property type="project" value="UniProtKB-KW"/>
</dbReference>
<proteinExistence type="inferred from homology"/>
<dbReference type="PIRSF" id="PIRSF033579">
    <property type="entry name" value="Anaer_Co_chel"/>
    <property type="match status" value="1"/>
</dbReference>
<reference evidence="5 6" key="1">
    <citation type="submission" date="2018-06" db="EMBL/GenBank/DDBJ databases">
        <title>Freshwater and sediment microbial communities from various areas in North America, analyzing microbe dynamics in response to fracking.</title>
        <authorList>
            <person name="Lamendella R."/>
        </authorList>
    </citation>
    <scope>NUCLEOTIDE SEQUENCE [LARGE SCALE GENOMIC DNA]</scope>
    <source>
        <strain evidence="5 6">99A</strain>
    </source>
</reference>
<dbReference type="CDD" id="cd03412">
    <property type="entry name" value="CbiK_N"/>
    <property type="match status" value="1"/>
</dbReference>
<dbReference type="CDD" id="cd03413">
    <property type="entry name" value="CbiK_C"/>
    <property type="match status" value="1"/>
</dbReference>
<dbReference type="SUPFAM" id="SSF53800">
    <property type="entry name" value="Chelatase"/>
    <property type="match status" value="1"/>
</dbReference>
<feature type="binding site" evidence="3">
    <location>
        <position position="10"/>
    </location>
    <ligand>
        <name>Co(2+)</name>
        <dbReference type="ChEBI" id="CHEBI:48828"/>
    </ligand>
</feature>
<feature type="binding site" evidence="3">
    <location>
        <position position="207"/>
    </location>
    <ligand>
        <name>Co(2+)</name>
        <dbReference type="ChEBI" id="CHEBI:48828"/>
    </ligand>
</feature>
<accession>A0A2J8GMN5</accession>
<feature type="binding site" evidence="4">
    <location>
        <position position="175"/>
    </location>
    <ligand>
        <name>Co(2+)</name>
        <dbReference type="ChEBI" id="CHEBI:48828"/>
    </ligand>
</feature>
<evidence type="ECO:0000313" key="5">
    <source>
        <dbReference type="EMBL" id="RAS60571.1"/>
    </source>
</evidence>
<dbReference type="AlphaFoldDB" id="A0A2J8GMN5"/>
<dbReference type="InterPro" id="IPR010388">
    <property type="entry name" value="Anaerobic_Co-chelatase"/>
</dbReference>